<keyword evidence="2" id="KW-1185">Reference proteome</keyword>
<comment type="caution">
    <text evidence="1">The sequence shown here is derived from an EMBL/GenBank/DDBJ whole genome shotgun (WGS) entry which is preliminary data.</text>
</comment>
<reference evidence="1 2" key="1">
    <citation type="submission" date="2017-10" db="EMBL/GenBank/DDBJ databases">
        <title>Nyctiphanis sp. nov., isolated from the stomach of the euphausiid Nyctiphanes simplex (Hansen, 1911) in the Gulf of California.</title>
        <authorList>
            <person name="Gomez-Gil B."/>
            <person name="Aguilar-Mendez M."/>
            <person name="Lopez-Cortes A."/>
            <person name="Gomez-Gutierrez J."/>
            <person name="Roque A."/>
            <person name="Lang E."/>
            <person name="Gonzalez-Castillo A."/>
        </authorList>
    </citation>
    <scope>NUCLEOTIDE SEQUENCE [LARGE SCALE GENOMIC DNA]</scope>
    <source>
        <strain evidence="1 2">CAIM 600</strain>
    </source>
</reference>
<dbReference type="Proteomes" id="UP000290287">
    <property type="component" value="Unassembled WGS sequence"/>
</dbReference>
<proteinExistence type="predicted"/>
<dbReference type="EMBL" id="PEIB01000002">
    <property type="protein sequence ID" value="RXJ74490.1"/>
    <property type="molecule type" value="Genomic_DNA"/>
</dbReference>
<evidence type="ECO:0000313" key="1">
    <source>
        <dbReference type="EMBL" id="RXJ74490.1"/>
    </source>
</evidence>
<gene>
    <name evidence="1" type="ORF">CS022_02590</name>
</gene>
<dbReference type="RefSeq" id="WP_129120960.1">
    <property type="nucleotide sequence ID" value="NZ_PEIB01000002.1"/>
</dbReference>
<name>A0A4Q0YTE4_9GAMM</name>
<dbReference type="AlphaFoldDB" id="A0A4Q0YTE4"/>
<dbReference type="OrthoDB" id="5888987at2"/>
<protein>
    <submittedName>
        <fullName evidence="1">Uncharacterized protein</fullName>
    </submittedName>
</protein>
<sequence length="215" mass="24727">MLDDVISQSLEGFEADCRKLCENHYPTIHNRGMRDIHLGKALSRRIVSTLHDQSIYASLTQLETSEHIRLPIFHIDGGTHQLYVIGHRMVSSGTGCRHALITDIQWSMEKLEFSQDADFRLLLVSDHWFDRTMASKTLASWWLGDMPADAENYHKQGIKIQPSDSCLSQDIEQECALMNGDFRLFHPLKRLKDDETIYKYMLMSACFDLKPSPTP</sequence>
<evidence type="ECO:0000313" key="2">
    <source>
        <dbReference type="Proteomes" id="UP000290287"/>
    </source>
</evidence>
<accession>A0A4Q0YTE4</accession>
<organism evidence="1 2">
    <name type="scientific">Veronia nyctiphanis</name>
    <dbReference type="NCBI Taxonomy" id="1278244"/>
    <lineage>
        <taxon>Bacteria</taxon>
        <taxon>Pseudomonadati</taxon>
        <taxon>Pseudomonadota</taxon>
        <taxon>Gammaproteobacteria</taxon>
        <taxon>Vibrionales</taxon>
        <taxon>Vibrionaceae</taxon>
        <taxon>Veronia</taxon>
    </lineage>
</organism>